<dbReference type="Proteomes" id="UP000264006">
    <property type="component" value="Chromosome"/>
</dbReference>
<dbReference type="GO" id="GO:0030980">
    <property type="term" value="P:alpha-glucan catabolic process"/>
    <property type="evidence" value="ECO:0007669"/>
    <property type="project" value="TreeGrafter"/>
</dbReference>
<protein>
    <submittedName>
        <fullName evidence="2">Malto-oligosyltrehalose synthase</fullName>
    </submittedName>
</protein>
<accession>A0A346XXS5</accession>
<name>A0A346XXS5_9ACTN</name>
<dbReference type="Gene3D" id="3.20.20.80">
    <property type="entry name" value="Glycosidases"/>
    <property type="match status" value="3"/>
</dbReference>
<dbReference type="InterPro" id="IPR012767">
    <property type="entry name" value="Trehalose_TreY"/>
</dbReference>
<evidence type="ECO:0000259" key="1">
    <source>
        <dbReference type="SMART" id="SM00642"/>
    </source>
</evidence>
<dbReference type="GO" id="GO:0005992">
    <property type="term" value="P:trehalose biosynthetic process"/>
    <property type="evidence" value="ECO:0007669"/>
    <property type="project" value="TreeGrafter"/>
</dbReference>
<dbReference type="InterPro" id="IPR006047">
    <property type="entry name" value="GH13_cat_dom"/>
</dbReference>
<gene>
    <name evidence="2" type="ORF">DVS28_a2340</name>
</gene>
<sequence length="850" mass="92983">MMSRPVATYRLQLTEDQPFAAAEALLPYLDDLGISHIYCSPVLKARPGTRHFYNVADHTLVDPVLGGEAGLRQLAAAAHDRGMGLVGDIVPHHMGVGPWSPLWERLLTEGRSSVAAKFFDVDWETPLPGAADKVIMPVLADSYGDALAAGDLTLVEVDGHPRVAYGDLTFPVNADSAKALERTGLEGIAGIPGQARSWQRMHSLLEQQHYRLVSSTAGIRLVNYRRFLDVDELAALRVEDDTVFDTTHELMVQLVTDGVFDGLRIDHIDGLVDPGRYLQRLRDAVGPDTWIVVETLTSHDQRLHEGWPVDGTTGYEALRATLGVQVDPAGLRQMAQVAGAHDALPGPEDRWRMKVDVLDVELGPDLRRCARVVWTACQDEPTVRDVDYRTLLEAVSRLATSLPRYRSYVDPQTGESTEADRETVAAAVRMARREVGRGTVPDRLWTHLEALLTGQVRWTAAAGEAVTRFQQLTGPVSALGLEERLFHRHHALVAACELGCDPDDVARTLPAFHAEVEAMPHAGMRTTATHDTKHSEDARLRMAALTGMASDWAIAASTLVSRTSPPSRSLALRLLQVAIGVWPATDDGSTPLAEVMDPALPDRFATYAVWAARLADQITSDRTPDLDAEAAVRRWCALVWDPEGPIVPTLRPLALRAAEIGMAASLSMSLTRLALPGVPDTYQGTERWDDSMSDPDQRRPVDFEDLASAVDGLRPAHAGGLWSARRDGRVKQHVVRTALRLRRDIPDLLGPDAGYRAIEASGRWAEHTLAFARGDVDDPDVVVVAPRAFGRITDGGRFDPLGRIWADTDLALPEQTTWTDVLTGHTRQGGRLAAAELLANLPVALLLRQR</sequence>
<keyword evidence="3" id="KW-1185">Reference proteome</keyword>
<dbReference type="KEGG" id="euz:DVS28_a2340"/>
<dbReference type="SUPFAM" id="SSF51445">
    <property type="entry name" value="(Trans)glycosidases"/>
    <property type="match status" value="1"/>
</dbReference>
<dbReference type="GO" id="GO:0047470">
    <property type="term" value="F:(1,4)-alpha-D-glucan 1-alpha-D-glucosylmutase activity"/>
    <property type="evidence" value="ECO:0007669"/>
    <property type="project" value="TreeGrafter"/>
</dbReference>
<dbReference type="PANTHER" id="PTHR10357:SF216">
    <property type="entry name" value="MALTOOLIGOSYL TREHALOSE SYNTHASE-RELATED"/>
    <property type="match status" value="1"/>
</dbReference>
<evidence type="ECO:0000313" key="3">
    <source>
        <dbReference type="Proteomes" id="UP000264006"/>
    </source>
</evidence>
<dbReference type="OrthoDB" id="9761577at2"/>
<dbReference type="EMBL" id="CP031165">
    <property type="protein sequence ID" value="AXV07022.1"/>
    <property type="molecule type" value="Genomic_DNA"/>
</dbReference>
<dbReference type="PANTHER" id="PTHR10357">
    <property type="entry name" value="ALPHA-AMYLASE FAMILY MEMBER"/>
    <property type="match status" value="1"/>
</dbReference>
<dbReference type="Pfam" id="PF00128">
    <property type="entry name" value="Alpha-amylase"/>
    <property type="match status" value="1"/>
</dbReference>
<reference evidence="2 3" key="1">
    <citation type="submission" date="2018-09" db="EMBL/GenBank/DDBJ databases">
        <title>Complete genome sequence of Euzebya sp. DY32-46 isolated from seawater of Pacific Ocean.</title>
        <authorList>
            <person name="Xu L."/>
            <person name="Wu Y.-H."/>
            <person name="Xu X.-W."/>
        </authorList>
    </citation>
    <scope>NUCLEOTIDE SEQUENCE [LARGE SCALE GENOMIC DNA]</scope>
    <source>
        <strain evidence="2 3">DY32-46</strain>
    </source>
</reference>
<proteinExistence type="predicted"/>
<dbReference type="AlphaFoldDB" id="A0A346XXS5"/>
<evidence type="ECO:0000313" key="2">
    <source>
        <dbReference type="EMBL" id="AXV07022.1"/>
    </source>
</evidence>
<dbReference type="SMART" id="SM00642">
    <property type="entry name" value="Aamy"/>
    <property type="match status" value="1"/>
</dbReference>
<feature type="domain" description="Glycosyl hydrolase family 13 catalytic" evidence="1">
    <location>
        <begin position="5"/>
        <end position="443"/>
    </location>
</feature>
<dbReference type="NCBIfam" id="TIGR02401">
    <property type="entry name" value="trehalose_TreY"/>
    <property type="match status" value="1"/>
</dbReference>
<dbReference type="InterPro" id="IPR017853">
    <property type="entry name" value="GH"/>
</dbReference>
<organism evidence="2 3">
    <name type="scientific">Euzebya pacifica</name>
    <dbReference type="NCBI Taxonomy" id="1608957"/>
    <lineage>
        <taxon>Bacteria</taxon>
        <taxon>Bacillati</taxon>
        <taxon>Actinomycetota</taxon>
        <taxon>Nitriliruptoria</taxon>
        <taxon>Euzebyales</taxon>
    </lineage>
</organism>